<keyword evidence="3" id="KW-0547">Nucleotide-binding</keyword>
<evidence type="ECO:0000256" key="6">
    <source>
        <dbReference type="ARBA" id="ARBA00022970"/>
    </source>
</evidence>
<evidence type="ECO:0000256" key="4">
    <source>
        <dbReference type="ARBA" id="ARBA00022840"/>
    </source>
</evidence>
<reference evidence="10 12" key="2">
    <citation type="submission" date="2014-03" db="EMBL/GenBank/DDBJ databases">
        <title>Genomics of Bifidobacteria.</title>
        <authorList>
            <person name="Ventura M."/>
            <person name="Milani C."/>
            <person name="Lugli G.A."/>
        </authorList>
    </citation>
    <scope>NUCLEOTIDE SEQUENCE [LARGE SCALE GENOMIC DNA]</scope>
    <source>
        <strain evidence="10 12">LMG 11596</strain>
    </source>
</reference>
<dbReference type="PROSITE" id="PS50893">
    <property type="entry name" value="ABC_TRANSPORTER_2"/>
    <property type="match status" value="1"/>
</dbReference>
<dbReference type="PROSITE" id="PS00211">
    <property type="entry name" value="ABC_TRANSPORTER_1"/>
    <property type="match status" value="1"/>
</dbReference>
<keyword evidence="7" id="KW-0472">Membrane</keyword>
<dbReference type="OrthoDB" id="5296765at2"/>
<evidence type="ECO:0000256" key="7">
    <source>
        <dbReference type="ARBA" id="ARBA00023136"/>
    </source>
</evidence>
<evidence type="ECO:0000313" key="9">
    <source>
        <dbReference type="EMBL" id="EFA22711.1"/>
    </source>
</evidence>
<name>D1NV60_9BIFI</name>
<evidence type="ECO:0000256" key="3">
    <source>
        <dbReference type="ARBA" id="ARBA00022741"/>
    </source>
</evidence>
<keyword evidence="6" id="KW-0029">Amino-acid transport</keyword>
<dbReference type="EMBL" id="ABXB03000003">
    <property type="protein sequence ID" value="EFA22711.1"/>
    <property type="molecule type" value="Genomic_DNA"/>
</dbReference>
<dbReference type="STRING" id="561180.BIFGAL_03743"/>
<dbReference type="GO" id="GO:0016887">
    <property type="term" value="F:ATP hydrolysis activity"/>
    <property type="evidence" value="ECO:0007669"/>
    <property type="project" value="InterPro"/>
</dbReference>
<keyword evidence="1" id="KW-0813">Transport</keyword>
<feature type="domain" description="ABC transporter" evidence="8">
    <location>
        <begin position="13"/>
        <end position="245"/>
    </location>
</feature>
<dbReference type="Proteomes" id="UP000003656">
    <property type="component" value="Unassembled WGS sequence"/>
</dbReference>
<dbReference type="AlphaFoldDB" id="D1NV60"/>
<evidence type="ECO:0000256" key="1">
    <source>
        <dbReference type="ARBA" id="ARBA00022448"/>
    </source>
</evidence>
<reference evidence="9 11" key="1">
    <citation type="submission" date="2009-11" db="EMBL/GenBank/DDBJ databases">
        <authorList>
            <person name="Weinstock G."/>
            <person name="Sodergren E."/>
            <person name="Clifton S."/>
            <person name="Fulton L."/>
            <person name="Fulton B."/>
            <person name="Courtney L."/>
            <person name="Fronick C."/>
            <person name="Harrison M."/>
            <person name="Strong C."/>
            <person name="Farmer C."/>
            <person name="Delahaunty K."/>
            <person name="Markovic C."/>
            <person name="Hall O."/>
            <person name="Minx P."/>
            <person name="Tomlinson C."/>
            <person name="Mitreva M."/>
            <person name="Nelson J."/>
            <person name="Hou S."/>
            <person name="Wollam A."/>
            <person name="Pepin K.H."/>
            <person name="Johnson M."/>
            <person name="Bhonagiri V."/>
            <person name="Nash W.E."/>
            <person name="Warren W."/>
            <person name="Chinwalla A."/>
            <person name="Mardis E.R."/>
            <person name="Wilson R.K."/>
        </authorList>
    </citation>
    <scope>NUCLEOTIDE SEQUENCE [LARGE SCALE GENOMIC DNA]</scope>
    <source>
        <strain evidence="9 11">DSM 20093</strain>
    </source>
</reference>
<dbReference type="InterPro" id="IPR003439">
    <property type="entry name" value="ABC_transporter-like_ATP-bd"/>
</dbReference>
<keyword evidence="2" id="KW-1003">Cell membrane</keyword>
<dbReference type="InterPro" id="IPR050086">
    <property type="entry name" value="MetN_ABC_transporter-like"/>
</dbReference>
<dbReference type="GO" id="GO:0005524">
    <property type="term" value="F:ATP binding"/>
    <property type="evidence" value="ECO:0007669"/>
    <property type="project" value="UniProtKB-KW"/>
</dbReference>
<protein>
    <submittedName>
        <fullName evidence="10">ABC transporter ATP-binding protein</fullName>
        <ecNumber evidence="10">3.6.3.27</ecNumber>
    </submittedName>
    <submittedName>
        <fullName evidence="9">ABC transporter, ATP-binding protein</fullName>
    </submittedName>
</protein>
<accession>D1NV60</accession>
<evidence type="ECO:0000313" key="10">
    <source>
        <dbReference type="EMBL" id="KFI59662.1"/>
    </source>
</evidence>
<dbReference type="GO" id="GO:0006865">
    <property type="term" value="P:amino acid transport"/>
    <property type="evidence" value="ECO:0007669"/>
    <property type="project" value="UniProtKB-KW"/>
</dbReference>
<dbReference type="InterPro" id="IPR027417">
    <property type="entry name" value="P-loop_NTPase"/>
</dbReference>
<dbReference type="Proteomes" id="UP000029074">
    <property type="component" value="Unassembled WGS sequence"/>
</dbReference>
<proteinExistence type="predicted"/>
<organism evidence="9 11">
    <name type="scientific">Bifidobacterium gallicum DSM 20093 = LMG 11596</name>
    <dbReference type="NCBI Taxonomy" id="561180"/>
    <lineage>
        <taxon>Bacteria</taxon>
        <taxon>Bacillati</taxon>
        <taxon>Actinomycetota</taxon>
        <taxon>Actinomycetes</taxon>
        <taxon>Bifidobacteriales</taxon>
        <taxon>Bifidobacteriaceae</taxon>
        <taxon>Bifidobacterium</taxon>
    </lineage>
</organism>
<keyword evidence="4 9" id="KW-0067">ATP-binding</keyword>
<dbReference type="EMBL" id="JGYW01000002">
    <property type="protein sequence ID" value="KFI59662.1"/>
    <property type="molecule type" value="Genomic_DNA"/>
</dbReference>
<dbReference type="PANTHER" id="PTHR43166:SF30">
    <property type="entry name" value="METHIONINE IMPORT ATP-BINDING PROTEIN METN"/>
    <property type="match status" value="1"/>
</dbReference>
<evidence type="ECO:0000313" key="11">
    <source>
        <dbReference type="Proteomes" id="UP000003656"/>
    </source>
</evidence>
<dbReference type="Gene3D" id="3.40.50.300">
    <property type="entry name" value="P-loop containing nucleotide triphosphate hydrolases"/>
    <property type="match status" value="1"/>
</dbReference>
<evidence type="ECO:0000259" key="8">
    <source>
        <dbReference type="PROSITE" id="PS50893"/>
    </source>
</evidence>
<gene>
    <name evidence="10" type="ORF">BGLCM_0331</name>
    <name evidence="9" type="ORF">BIFGAL_03743</name>
</gene>
<dbReference type="Pfam" id="PF00005">
    <property type="entry name" value="ABC_tran"/>
    <property type="match status" value="1"/>
</dbReference>
<evidence type="ECO:0000256" key="5">
    <source>
        <dbReference type="ARBA" id="ARBA00022967"/>
    </source>
</evidence>
<dbReference type="eggNOG" id="COG1136">
    <property type="taxonomic scope" value="Bacteria"/>
</dbReference>
<comment type="caution">
    <text evidence="9">The sequence shown here is derived from an EMBL/GenBank/DDBJ whole genome shotgun (WGS) entry which is preliminary data.</text>
</comment>
<evidence type="ECO:0000313" key="12">
    <source>
        <dbReference type="Proteomes" id="UP000029074"/>
    </source>
</evidence>
<keyword evidence="5" id="KW-1278">Translocase</keyword>
<dbReference type="PANTHER" id="PTHR43166">
    <property type="entry name" value="AMINO ACID IMPORT ATP-BINDING PROTEIN"/>
    <property type="match status" value="1"/>
</dbReference>
<dbReference type="EC" id="3.6.3.27" evidence="10"/>
<dbReference type="SUPFAM" id="SSF52540">
    <property type="entry name" value="P-loop containing nucleoside triphosphate hydrolases"/>
    <property type="match status" value="1"/>
</dbReference>
<sequence length="245" mass="26066">MTTQVNPQATHLFEANNVSGRMPSPDGPRVIFENLSFYLDGGEIVDITGASGAGKSTLLTAFARLNVHTDGTFLIDGIDSTTMSPEQWREQVSYLPQTSTLMGENVAQAIRLPFTFKVRASGTGSAQEKLPDAKIRATLDSVGCSDIDLTRNPRDLSGGQAARVSLVRTLLTNPKVLLADEVDAGLDPDNANLVGEIMAKAAKTGMGIVRIRHRATDHRASRMYELANGALQQISAADAAQGGEA</sequence>
<dbReference type="InterPro" id="IPR003593">
    <property type="entry name" value="AAA+_ATPase"/>
</dbReference>
<evidence type="ECO:0000256" key="2">
    <source>
        <dbReference type="ARBA" id="ARBA00022475"/>
    </source>
</evidence>
<dbReference type="InterPro" id="IPR017871">
    <property type="entry name" value="ABC_transporter-like_CS"/>
</dbReference>
<keyword evidence="10" id="KW-0378">Hydrolase</keyword>
<dbReference type="SMART" id="SM00382">
    <property type="entry name" value="AAA"/>
    <property type="match status" value="1"/>
</dbReference>
<keyword evidence="12" id="KW-1185">Reference proteome</keyword>
<dbReference type="RefSeq" id="WP_006295200.1">
    <property type="nucleotide sequence ID" value="NZ_ABXB03000003.1"/>
</dbReference>